<dbReference type="PANTHER" id="PTHR24388:SF104">
    <property type="entry name" value="AT-RICH BINDING PROTEIN-RELATED"/>
    <property type="match status" value="1"/>
</dbReference>
<feature type="domain" description="C2H2-type" evidence="11">
    <location>
        <begin position="499"/>
        <end position="526"/>
    </location>
</feature>
<keyword evidence="7" id="KW-0539">Nucleus</keyword>
<dbReference type="InterPro" id="IPR050527">
    <property type="entry name" value="Snail/Krueppel_Znf"/>
</dbReference>
<dbReference type="GO" id="GO:0008270">
    <property type="term" value="F:zinc ion binding"/>
    <property type="evidence" value="ECO:0007669"/>
    <property type="project" value="UniProtKB-KW"/>
</dbReference>
<dbReference type="SUPFAM" id="SSF57667">
    <property type="entry name" value="beta-beta-alpha zinc fingers"/>
    <property type="match status" value="3"/>
</dbReference>
<evidence type="ECO:0000256" key="2">
    <source>
        <dbReference type="ARBA" id="ARBA00022723"/>
    </source>
</evidence>
<protein>
    <submittedName>
        <fullName evidence="13">Zinc finger protein 271</fullName>
    </submittedName>
</protein>
<evidence type="ECO:0000259" key="11">
    <source>
        <dbReference type="PROSITE" id="PS50157"/>
    </source>
</evidence>
<dbReference type="GO" id="GO:0000981">
    <property type="term" value="F:DNA-binding transcription factor activity, RNA polymerase II-specific"/>
    <property type="evidence" value="ECO:0007669"/>
    <property type="project" value="TreeGrafter"/>
</dbReference>
<evidence type="ECO:0000256" key="8">
    <source>
        <dbReference type="ARBA" id="ARBA00037948"/>
    </source>
</evidence>
<evidence type="ECO:0000313" key="13">
    <source>
        <dbReference type="RefSeq" id="XP_034238484.1"/>
    </source>
</evidence>
<feature type="domain" description="C2H2-type" evidence="11">
    <location>
        <begin position="554"/>
        <end position="581"/>
    </location>
</feature>
<dbReference type="InterPro" id="IPR013087">
    <property type="entry name" value="Znf_C2H2_type"/>
</dbReference>
<feature type="region of interest" description="Disordered" evidence="10">
    <location>
        <begin position="75"/>
        <end position="107"/>
    </location>
</feature>
<gene>
    <name evidence="13" type="primary">LOC117643611</name>
</gene>
<keyword evidence="3" id="KW-0677">Repeat</keyword>
<dbReference type="PANTHER" id="PTHR24388">
    <property type="entry name" value="ZINC FINGER PROTEIN"/>
    <property type="match status" value="1"/>
</dbReference>
<dbReference type="FunFam" id="3.30.160.60:FF:002582">
    <property type="entry name" value="CCCTC-binding factor (zinc finger protein)"/>
    <property type="match status" value="1"/>
</dbReference>
<dbReference type="FunFam" id="3.30.160.60:FF:001573">
    <property type="entry name" value="Zinc finger protein 407"/>
    <property type="match status" value="1"/>
</dbReference>
<name>A0A6P8ZL99_THRPL</name>
<dbReference type="SMART" id="SM00355">
    <property type="entry name" value="ZnF_C2H2"/>
    <property type="match status" value="9"/>
</dbReference>
<dbReference type="PROSITE" id="PS50157">
    <property type="entry name" value="ZINC_FINGER_C2H2_2"/>
    <property type="match status" value="7"/>
</dbReference>
<reference evidence="13" key="1">
    <citation type="submission" date="2025-08" db="UniProtKB">
        <authorList>
            <consortium name="RefSeq"/>
        </authorList>
    </citation>
    <scope>IDENTIFICATION</scope>
    <source>
        <tissue evidence="13">Total insect</tissue>
    </source>
</reference>
<keyword evidence="2" id="KW-0479">Metal-binding</keyword>
<dbReference type="PROSITE" id="PS00028">
    <property type="entry name" value="ZINC_FINGER_C2H2_1"/>
    <property type="match status" value="7"/>
</dbReference>
<proteinExistence type="inferred from homology"/>
<keyword evidence="4 9" id="KW-0863">Zinc-finger</keyword>
<evidence type="ECO:0000256" key="3">
    <source>
        <dbReference type="ARBA" id="ARBA00022737"/>
    </source>
</evidence>
<dbReference type="OrthoDB" id="654211at2759"/>
<feature type="compositionally biased region" description="Polar residues" evidence="10">
    <location>
        <begin position="88"/>
        <end position="107"/>
    </location>
</feature>
<evidence type="ECO:0000256" key="9">
    <source>
        <dbReference type="PROSITE-ProRule" id="PRU00042"/>
    </source>
</evidence>
<evidence type="ECO:0000256" key="4">
    <source>
        <dbReference type="ARBA" id="ARBA00022771"/>
    </source>
</evidence>
<dbReference type="FunCoup" id="A0A6P8ZL99">
    <property type="interactions" value="4"/>
</dbReference>
<feature type="domain" description="C2H2-type" evidence="11">
    <location>
        <begin position="526"/>
        <end position="553"/>
    </location>
</feature>
<keyword evidence="5" id="KW-0862">Zinc</keyword>
<dbReference type="GO" id="GO:0000978">
    <property type="term" value="F:RNA polymerase II cis-regulatory region sequence-specific DNA binding"/>
    <property type="evidence" value="ECO:0007669"/>
    <property type="project" value="TreeGrafter"/>
</dbReference>
<organism evidence="13">
    <name type="scientific">Thrips palmi</name>
    <name type="common">Melon thrips</name>
    <dbReference type="NCBI Taxonomy" id="161013"/>
    <lineage>
        <taxon>Eukaryota</taxon>
        <taxon>Metazoa</taxon>
        <taxon>Ecdysozoa</taxon>
        <taxon>Arthropoda</taxon>
        <taxon>Hexapoda</taxon>
        <taxon>Insecta</taxon>
        <taxon>Pterygota</taxon>
        <taxon>Neoptera</taxon>
        <taxon>Paraneoptera</taxon>
        <taxon>Thysanoptera</taxon>
        <taxon>Terebrantia</taxon>
        <taxon>Thripoidea</taxon>
        <taxon>Thripidae</taxon>
        <taxon>Thrips</taxon>
    </lineage>
</organism>
<evidence type="ECO:0000256" key="5">
    <source>
        <dbReference type="ARBA" id="ARBA00022833"/>
    </source>
</evidence>
<dbReference type="KEGG" id="tpal:117643611"/>
<sequence>MDLSIVCPLCSRPGFPDVNSLWLTLIRATTRQLSCPICQEILCGLDKLTIHLVSHSLHDQMVQACLATNQLPAPQHAPPTPCPKNQDLENSNSTASKEPIQATEQQSKSENAVASYVLINFPTLQNVSIESASQGTGIEQSVTDVVGQEKLTSCFPTQDVGLSVMSSCKDPPQTEVAFPPFPQSKSSASNFEMLQNQSPQTEPVKFVTFSLPLPKDVPPESSLKDKICDKLFTTDRTAELDQNTFPQYMVQQRVHNQESNIQTSAVCSTASAELDSKSGVENFVPKPDGYSISCGMCELSFKDNNIAMLHQQLIHNVSPCIDNHHQLAQKNEERSHHSKQWSKRSATGSSSREAANPLHKYPCHVCNKVFRMRGSLMVHLRVAHSPNASGELASRRGSSSSHTQPTDFMGKLSLQDLTIEESKVSNTSREDFCGFGNTNRKMNDHTNLSQIDATEMNRISHEQAPSSLDVSGLVATMCSKLSPTRSPPTAPPETTGMIFPCNLCNKTFSKEALLTQHVKSHDSKQWECDVCYKSFTTKYFLKKHKRLHTGEMPYTCGICNKSFTFQQSYHKHLLYHSDEKPHSCSDCGRAFKELSTLHNHQRIHTGEKPWACETCGKCFRQRVSYLVHRRIHTGAMPYQCTVCLKSFRYKVSQRTHKCVAQASGDAPTQSSDLLHQLLQTPSKELERASTVQPALSSRSFKEPSIFLKEQMQQLNIKQEHQNSNIANIHLPSGEGHIMMVRNEIEKGFNEFFSENPVRHEMTSKVLPPYTPKLNSNSLLEHIELQGNTETLHSPAPAPHTTPPPADFNIDLLQDILSMVMSPTSESAPSPSTQMRHLSLTANHNDDDLEAGLELRQLLYGSCDSESTP</sequence>
<dbReference type="FunFam" id="3.30.160.60:FF:000902">
    <property type="entry name" value="Zinc finger protein 445"/>
    <property type="match status" value="1"/>
</dbReference>
<dbReference type="RefSeq" id="XP_034238484.1">
    <property type="nucleotide sequence ID" value="XM_034382593.1"/>
</dbReference>
<feature type="domain" description="C2H2-type" evidence="11">
    <location>
        <begin position="361"/>
        <end position="389"/>
    </location>
</feature>
<keyword evidence="12" id="KW-1185">Reference proteome</keyword>
<dbReference type="Pfam" id="PF00096">
    <property type="entry name" value="zf-C2H2"/>
    <property type="match status" value="5"/>
</dbReference>
<evidence type="ECO:0000256" key="10">
    <source>
        <dbReference type="SAM" id="MobiDB-lite"/>
    </source>
</evidence>
<feature type="compositionally biased region" description="Polar residues" evidence="10">
    <location>
        <begin position="343"/>
        <end position="353"/>
    </location>
</feature>
<comment type="subcellular location">
    <subcellularLocation>
        <location evidence="1">Nucleus</location>
    </subcellularLocation>
</comment>
<feature type="domain" description="C2H2-type" evidence="11">
    <location>
        <begin position="582"/>
        <end position="609"/>
    </location>
</feature>
<feature type="region of interest" description="Disordered" evidence="10">
    <location>
        <begin position="328"/>
        <end position="354"/>
    </location>
</feature>
<evidence type="ECO:0000256" key="6">
    <source>
        <dbReference type="ARBA" id="ARBA00023125"/>
    </source>
</evidence>
<feature type="domain" description="C2H2-type" evidence="11">
    <location>
        <begin position="638"/>
        <end position="667"/>
    </location>
</feature>
<dbReference type="InterPro" id="IPR036236">
    <property type="entry name" value="Znf_C2H2_sf"/>
</dbReference>
<evidence type="ECO:0000313" key="12">
    <source>
        <dbReference type="Proteomes" id="UP000515158"/>
    </source>
</evidence>
<feature type="region of interest" description="Disordered" evidence="10">
    <location>
        <begin position="387"/>
        <end position="408"/>
    </location>
</feature>
<dbReference type="Gene3D" id="3.30.160.60">
    <property type="entry name" value="Classic Zinc Finger"/>
    <property type="match status" value="6"/>
</dbReference>
<dbReference type="AlphaFoldDB" id="A0A6P8ZL99"/>
<evidence type="ECO:0000256" key="7">
    <source>
        <dbReference type="ARBA" id="ARBA00023242"/>
    </source>
</evidence>
<evidence type="ECO:0000256" key="1">
    <source>
        <dbReference type="ARBA" id="ARBA00004123"/>
    </source>
</evidence>
<accession>A0A6P8ZL99</accession>
<dbReference type="Proteomes" id="UP000515158">
    <property type="component" value="Unplaced"/>
</dbReference>
<dbReference type="InParanoid" id="A0A6P8ZL99"/>
<dbReference type="GeneID" id="117643611"/>
<keyword evidence="6" id="KW-0238">DNA-binding</keyword>
<dbReference type="GO" id="GO:0005634">
    <property type="term" value="C:nucleus"/>
    <property type="evidence" value="ECO:0007669"/>
    <property type="project" value="UniProtKB-SubCell"/>
</dbReference>
<comment type="similarity">
    <text evidence="8">Belongs to the snail C2H2-type zinc-finger protein family.</text>
</comment>
<feature type="domain" description="C2H2-type" evidence="11">
    <location>
        <begin position="610"/>
        <end position="637"/>
    </location>
</feature>
<feature type="compositionally biased region" description="Polar residues" evidence="10">
    <location>
        <begin position="396"/>
        <end position="406"/>
    </location>
</feature>